<proteinExistence type="predicted"/>
<reference evidence="1" key="1">
    <citation type="submission" date="2019-09" db="EMBL/GenBank/DDBJ databases">
        <authorList>
            <consortium name="PulseNet: The National Subtyping Network for Foodborne Disease Surveillance"/>
            <person name="Tarr C.L."/>
            <person name="Trees E."/>
            <person name="Katz L.S."/>
            <person name="Carleton-Romer H.A."/>
            <person name="Stroika S."/>
            <person name="Kucerova Z."/>
            <person name="Roache K.F."/>
            <person name="Sabol A.L."/>
            <person name="Besser J."/>
            <person name="Gerner-Smidt P."/>
        </authorList>
    </citation>
    <scope>NUCLEOTIDE SEQUENCE</scope>
    <source>
        <strain evidence="1">PNUSAS101274</strain>
    </source>
</reference>
<dbReference type="EMBL" id="AALBJK010000001">
    <property type="protein sequence ID" value="ECX9223011.1"/>
    <property type="molecule type" value="Genomic_DNA"/>
</dbReference>
<evidence type="ECO:0000313" key="1">
    <source>
        <dbReference type="EMBL" id="ECX9223011.1"/>
    </source>
</evidence>
<name>A0A620CGZ1_SALER</name>
<dbReference type="AlphaFoldDB" id="A0A620CGZ1"/>
<gene>
    <name evidence="1" type="ORF">F6Y89_00405</name>
</gene>
<accession>A0A620CGZ1</accession>
<sequence>MAKGVYVSPTQFVSFAERDRRRLTDEIASRGNTAWGTGSFLGMLPNPDPILKAAGMDIRAYRDMRADPVVGGAIRRRKSAVKALERGFNEGDTDTPVCEFLKDMMAAWDMDAIIGGLLDAPLYGYQPAELMWVKGNGRFMVSNIVTKPPEWFHFDTDNRLRFRGKNGPSEGILLPDYKFICPAQDATRDNPYGFPDLSMCFWPALFKKHGWRFWMQFVEKYATPWVVGKHKAGQDKASIDALMDGLEKMVQDAVAVIPDDSSVEIQEATGKADSSGIFQQMIAMARAEIAIALLGQNQTTEADANKASAQAGLEVTDDIRDGDATLVAGAINQVLRWAAELNFGDVPVPVWNLWEQETIDDTQAKRDQTLSQTRGFFTPQYYEREYGLQPGDISPQAMSLPYNAMATLPRIPAGTQTASGLAFAESLARQDFDAQDALDEALGQVMQTGSMSGVMTPLLQPLLDAVSDGLSASALMGQLAELYPQMDADGLTERLARVMFVARIMGRLHAGTQ</sequence>
<dbReference type="Pfam" id="PF06074">
    <property type="entry name" value="Portal_Mu"/>
    <property type="match status" value="1"/>
</dbReference>
<dbReference type="InterPro" id="IPR009279">
    <property type="entry name" value="Portal_Mu"/>
</dbReference>
<comment type="caution">
    <text evidence="1">The sequence shown here is derived from an EMBL/GenBank/DDBJ whole genome shotgun (WGS) entry which is preliminary data.</text>
</comment>
<protein>
    <submittedName>
        <fullName evidence="1">DUF935 family protein</fullName>
    </submittedName>
</protein>
<organism evidence="1">
    <name type="scientific">Salmonella enterica</name>
    <name type="common">Salmonella choleraesuis</name>
    <dbReference type="NCBI Taxonomy" id="28901"/>
    <lineage>
        <taxon>Bacteria</taxon>
        <taxon>Pseudomonadati</taxon>
        <taxon>Pseudomonadota</taxon>
        <taxon>Gammaproteobacteria</taxon>
        <taxon>Enterobacterales</taxon>
        <taxon>Enterobacteriaceae</taxon>
        <taxon>Salmonella</taxon>
    </lineage>
</organism>